<feature type="transmembrane region" description="Helical" evidence="6">
    <location>
        <begin position="12"/>
        <end position="35"/>
    </location>
</feature>
<dbReference type="CDD" id="cd06174">
    <property type="entry name" value="MFS"/>
    <property type="match status" value="1"/>
</dbReference>
<evidence type="ECO:0000313" key="8">
    <source>
        <dbReference type="EMBL" id="SKB00758.1"/>
    </source>
</evidence>
<evidence type="ECO:0000313" key="9">
    <source>
        <dbReference type="Proteomes" id="UP000190105"/>
    </source>
</evidence>
<keyword evidence="4 6" id="KW-1133">Transmembrane helix</keyword>
<feature type="transmembrane region" description="Helical" evidence="6">
    <location>
        <begin position="208"/>
        <end position="232"/>
    </location>
</feature>
<feature type="transmembrane region" description="Helical" evidence="6">
    <location>
        <begin position="106"/>
        <end position="126"/>
    </location>
</feature>
<dbReference type="PROSITE" id="PS50850">
    <property type="entry name" value="MFS"/>
    <property type="match status" value="1"/>
</dbReference>
<evidence type="ECO:0000256" key="5">
    <source>
        <dbReference type="ARBA" id="ARBA00023136"/>
    </source>
</evidence>
<evidence type="ECO:0000256" key="1">
    <source>
        <dbReference type="ARBA" id="ARBA00004651"/>
    </source>
</evidence>
<dbReference type="InterPro" id="IPR011701">
    <property type="entry name" value="MFS"/>
</dbReference>
<evidence type="ECO:0000256" key="3">
    <source>
        <dbReference type="ARBA" id="ARBA00022692"/>
    </source>
</evidence>
<organism evidence="8 9">
    <name type="scientific">Caloramator quimbayensis</name>
    <dbReference type="NCBI Taxonomy" id="1147123"/>
    <lineage>
        <taxon>Bacteria</taxon>
        <taxon>Bacillati</taxon>
        <taxon>Bacillota</taxon>
        <taxon>Clostridia</taxon>
        <taxon>Eubacteriales</taxon>
        <taxon>Clostridiaceae</taxon>
        <taxon>Caloramator</taxon>
    </lineage>
</organism>
<sequence length="393" mass="44080">MDLEVSNLNKRNVYLMYLIIFLQGFVFYGPVAVIYRQSRGLAVSSIFIIESISWILMIILEIPWGYFADRFGYKKTLVVSNILFFISKVVFYKAHSFNMFLLERILMAFSLSGISGCDIALLYSSIDEKESEKVFGRYSALSNAGLFSASIISSFLVKYSLDSTALLTTVFYGIASIFTFFLTEVEVKNKNRINIKLCIEFIKASKNIILLMFAVSLINEVVQAVAVFLYQIKLINCGFNIVYFGLLTAFLQLVRISSAKTHVVSSKLGQNKSLMIFFIAITLSCLAFLIFRNIPIIIIALALMCSSSAMISPIILDIENKSISIQDRATALSIYAMCGDILSSAVNVAIGKVSDISIEASFIFCIIICFFALILLCLNFKGQFFYNDIFIKE</sequence>
<evidence type="ECO:0000259" key="7">
    <source>
        <dbReference type="PROSITE" id="PS50850"/>
    </source>
</evidence>
<feature type="transmembrane region" description="Helical" evidence="6">
    <location>
        <begin position="297"/>
        <end position="318"/>
    </location>
</feature>
<feature type="transmembrane region" description="Helical" evidence="6">
    <location>
        <begin position="76"/>
        <end position="94"/>
    </location>
</feature>
<proteinExistence type="predicted"/>
<evidence type="ECO:0000256" key="6">
    <source>
        <dbReference type="SAM" id="Phobius"/>
    </source>
</evidence>
<feature type="domain" description="Major facilitator superfamily (MFS) profile" evidence="7">
    <location>
        <begin position="1"/>
        <end position="384"/>
    </location>
</feature>
<evidence type="ECO:0000256" key="4">
    <source>
        <dbReference type="ARBA" id="ARBA00022989"/>
    </source>
</evidence>
<dbReference type="Proteomes" id="UP000190105">
    <property type="component" value="Unassembled WGS sequence"/>
</dbReference>
<name>A0A1T4YGQ5_9CLOT</name>
<dbReference type="PANTHER" id="PTHR23530">
    <property type="entry name" value="TRANSPORT PROTEIN-RELATED"/>
    <property type="match status" value="1"/>
</dbReference>
<keyword evidence="3 6" id="KW-0812">Transmembrane</keyword>
<protein>
    <submittedName>
        <fullName evidence="8">Predicted arabinose efflux permease, MFS family</fullName>
    </submittedName>
</protein>
<feature type="transmembrane region" description="Helical" evidence="6">
    <location>
        <begin position="330"/>
        <end position="350"/>
    </location>
</feature>
<dbReference type="InterPro" id="IPR036259">
    <property type="entry name" value="MFS_trans_sf"/>
</dbReference>
<comment type="subcellular location">
    <subcellularLocation>
        <location evidence="1">Cell membrane</location>
        <topology evidence="1">Multi-pass membrane protein</topology>
    </subcellularLocation>
</comment>
<dbReference type="Gene3D" id="1.20.1250.20">
    <property type="entry name" value="MFS general substrate transporter like domains"/>
    <property type="match status" value="1"/>
</dbReference>
<feature type="transmembrane region" description="Helical" evidence="6">
    <location>
        <begin position="238"/>
        <end position="254"/>
    </location>
</feature>
<feature type="transmembrane region" description="Helical" evidence="6">
    <location>
        <begin position="169"/>
        <end position="187"/>
    </location>
</feature>
<dbReference type="AlphaFoldDB" id="A0A1T4YGQ5"/>
<dbReference type="SUPFAM" id="SSF103473">
    <property type="entry name" value="MFS general substrate transporter"/>
    <property type="match status" value="1"/>
</dbReference>
<dbReference type="InterPro" id="IPR053160">
    <property type="entry name" value="MFS_DHA3_Transporter"/>
</dbReference>
<keyword evidence="9" id="KW-1185">Reference proteome</keyword>
<dbReference type="GO" id="GO:0022857">
    <property type="term" value="F:transmembrane transporter activity"/>
    <property type="evidence" value="ECO:0007669"/>
    <property type="project" value="InterPro"/>
</dbReference>
<feature type="transmembrane region" description="Helical" evidence="6">
    <location>
        <begin position="356"/>
        <end position="378"/>
    </location>
</feature>
<dbReference type="EMBL" id="FUYH01000049">
    <property type="protein sequence ID" value="SKB00758.1"/>
    <property type="molecule type" value="Genomic_DNA"/>
</dbReference>
<feature type="transmembrane region" description="Helical" evidence="6">
    <location>
        <begin position="274"/>
        <end position="291"/>
    </location>
</feature>
<feature type="transmembrane region" description="Helical" evidence="6">
    <location>
        <begin position="138"/>
        <end position="157"/>
    </location>
</feature>
<reference evidence="9" key="1">
    <citation type="submission" date="2017-02" db="EMBL/GenBank/DDBJ databases">
        <authorList>
            <person name="Varghese N."/>
            <person name="Submissions S."/>
        </authorList>
    </citation>
    <scope>NUCLEOTIDE SEQUENCE [LARGE SCALE GENOMIC DNA]</scope>
    <source>
        <strain evidence="9">USBA 833</strain>
    </source>
</reference>
<evidence type="ECO:0000256" key="2">
    <source>
        <dbReference type="ARBA" id="ARBA00022448"/>
    </source>
</evidence>
<feature type="transmembrane region" description="Helical" evidence="6">
    <location>
        <begin position="41"/>
        <end position="64"/>
    </location>
</feature>
<dbReference type="PANTHER" id="PTHR23530:SF1">
    <property type="entry name" value="PERMEASE, MAJOR FACILITATOR SUPERFAMILY-RELATED"/>
    <property type="match status" value="1"/>
</dbReference>
<dbReference type="STRING" id="1147123.SAMN05443428_1496"/>
<keyword evidence="5 6" id="KW-0472">Membrane</keyword>
<gene>
    <name evidence="8" type="ORF">SAMN05443428_1496</name>
</gene>
<dbReference type="InterPro" id="IPR020846">
    <property type="entry name" value="MFS_dom"/>
</dbReference>
<dbReference type="OrthoDB" id="1642828at2"/>
<dbReference type="Pfam" id="PF07690">
    <property type="entry name" value="MFS_1"/>
    <property type="match status" value="1"/>
</dbReference>
<dbReference type="GO" id="GO:0005886">
    <property type="term" value="C:plasma membrane"/>
    <property type="evidence" value="ECO:0007669"/>
    <property type="project" value="UniProtKB-SubCell"/>
</dbReference>
<keyword evidence="2" id="KW-0813">Transport</keyword>
<accession>A0A1T4YGQ5</accession>